<sequence length="256" mass="27916">MKKTLLFCSPLLALAAPSAIAGIDLTWRACNTTPGMTSYDVLDCAAAGGGAIDLFGCFQVAETQDSVVDMDCSLNVEWNDDPARPLGDFWHFERGGCNDLANGSAVLSITRPDTLCSGTVSPWDARTTQFAKDYRPDTPCSGQFYLTIYRQTPLKLLANTNYFGFRVTFRTDHAVENGTGECIGCPDPIRLFWNTALLINIRADGHPYVVSGAGFVSDCVTLNPGGFCGCHTDCFLNCSTVPVRNRTWGQLKSFYR</sequence>
<accession>A0A538SMP4</accession>
<evidence type="ECO:0000313" key="3">
    <source>
        <dbReference type="Proteomes" id="UP000320184"/>
    </source>
</evidence>
<proteinExistence type="predicted"/>
<feature type="chain" id="PRO_5021739966" evidence="1">
    <location>
        <begin position="22"/>
        <end position="256"/>
    </location>
</feature>
<dbReference type="Proteomes" id="UP000320184">
    <property type="component" value="Unassembled WGS sequence"/>
</dbReference>
<organism evidence="2 3">
    <name type="scientific">Eiseniibacteriota bacterium</name>
    <dbReference type="NCBI Taxonomy" id="2212470"/>
    <lineage>
        <taxon>Bacteria</taxon>
        <taxon>Candidatus Eiseniibacteriota</taxon>
    </lineage>
</organism>
<feature type="signal peptide" evidence="1">
    <location>
        <begin position="1"/>
        <end position="21"/>
    </location>
</feature>
<protein>
    <submittedName>
        <fullName evidence="2">Uncharacterized protein</fullName>
    </submittedName>
</protein>
<keyword evidence="1" id="KW-0732">Signal</keyword>
<evidence type="ECO:0000313" key="2">
    <source>
        <dbReference type="EMBL" id="TMQ52648.1"/>
    </source>
</evidence>
<reference evidence="2 3" key="1">
    <citation type="journal article" date="2019" name="Nat. Microbiol.">
        <title>Mediterranean grassland soil C-N compound turnover is dependent on rainfall and depth, and is mediated by genomically divergent microorganisms.</title>
        <authorList>
            <person name="Diamond S."/>
            <person name="Andeer P.F."/>
            <person name="Li Z."/>
            <person name="Crits-Christoph A."/>
            <person name="Burstein D."/>
            <person name="Anantharaman K."/>
            <person name="Lane K.R."/>
            <person name="Thomas B.C."/>
            <person name="Pan C."/>
            <person name="Northen T.R."/>
            <person name="Banfield J.F."/>
        </authorList>
    </citation>
    <scope>NUCLEOTIDE SEQUENCE [LARGE SCALE GENOMIC DNA]</scope>
    <source>
        <strain evidence="2">WS_3</strain>
    </source>
</reference>
<comment type="caution">
    <text evidence="2">The sequence shown here is derived from an EMBL/GenBank/DDBJ whole genome shotgun (WGS) entry which is preliminary data.</text>
</comment>
<name>A0A538SMP4_UNCEI</name>
<gene>
    <name evidence="2" type="ORF">E6K73_02630</name>
</gene>
<evidence type="ECO:0000256" key="1">
    <source>
        <dbReference type="SAM" id="SignalP"/>
    </source>
</evidence>
<dbReference type="AlphaFoldDB" id="A0A538SMP4"/>
<dbReference type="EMBL" id="VBOT01000030">
    <property type="protein sequence ID" value="TMQ52648.1"/>
    <property type="molecule type" value="Genomic_DNA"/>
</dbReference>